<comment type="similarity">
    <text evidence="2">Belongs to the PTEN phosphatase protein family.</text>
</comment>
<evidence type="ECO:0000256" key="12">
    <source>
        <dbReference type="ARBA" id="ARBA00034338"/>
    </source>
</evidence>
<feature type="compositionally biased region" description="Polar residues" evidence="20">
    <location>
        <begin position="1"/>
        <end position="20"/>
    </location>
</feature>
<dbReference type="PANTHER" id="PTHR12305:SF81">
    <property type="entry name" value="PHOSPHATIDYLINOSITOL 3,4,5-TRISPHOSPHATE 3-PHOSPHATASE AND DUAL-SPECIFICITY PROTEIN PHOSPHATASE PTEN"/>
    <property type="match status" value="1"/>
</dbReference>
<evidence type="ECO:0000256" key="4">
    <source>
        <dbReference type="ARBA" id="ARBA00013064"/>
    </source>
</evidence>
<keyword evidence="25" id="KW-1185">Reference proteome</keyword>
<evidence type="ECO:0000256" key="19">
    <source>
        <dbReference type="ARBA" id="ARBA00051341"/>
    </source>
</evidence>
<dbReference type="Proteomes" id="UP000009168">
    <property type="component" value="Unassembled WGS sequence"/>
</dbReference>
<keyword evidence="7" id="KW-0378">Hydrolase</keyword>
<proteinExistence type="inferred from homology"/>
<evidence type="ECO:0000259" key="21">
    <source>
        <dbReference type="PROSITE" id="PS50056"/>
    </source>
</evidence>
<gene>
    <name evidence="24" type="ORF">TTHERM_00538950</name>
</gene>
<reference evidence="25" key="1">
    <citation type="journal article" date="2006" name="PLoS Biol.">
        <title>Macronuclear genome sequence of the ciliate Tetrahymena thermophila, a model eukaryote.</title>
        <authorList>
            <person name="Eisen J.A."/>
            <person name="Coyne R.S."/>
            <person name="Wu M."/>
            <person name="Wu D."/>
            <person name="Thiagarajan M."/>
            <person name="Wortman J.R."/>
            <person name="Badger J.H."/>
            <person name="Ren Q."/>
            <person name="Amedeo P."/>
            <person name="Jones K.M."/>
            <person name="Tallon L.J."/>
            <person name="Delcher A.L."/>
            <person name="Salzberg S.L."/>
            <person name="Silva J.C."/>
            <person name="Haas B.J."/>
            <person name="Majoros W.H."/>
            <person name="Farzad M."/>
            <person name="Carlton J.M."/>
            <person name="Smith R.K. Jr."/>
            <person name="Garg J."/>
            <person name="Pearlman R.E."/>
            <person name="Karrer K.M."/>
            <person name="Sun L."/>
            <person name="Manning G."/>
            <person name="Elde N.C."/>
            <person name="Turkewitz A.P."/>
            <person name="Asai D.J."/>
            <person name="Wilkes D.E."/>
            <person name="Wang Y."/>
            <person name="Cai H."/>
            <person name="Collins K."/>
            <person name="Stewart B.A."/>
            <person name="Lee S.R."/>
            <person name="Wilamowska K."/>
            <person name="Weinberg Z."/>
            <person name="Ruzzo W.L."/>
            <person name="Wloga D."/>
            <person name="Gaertig J."/>
            <person name="Frankel J."/>
            <person name="Tsao C.-C."/>
            <person name="Gorovsky M.A."/>
            <person name="Keeling P.J."/>
            <person name="Waller R.F."/>
            <person name="Patron N.J."/>
            <person name="Cherry J.M."/>
            <person name="Stover N.A."/>
            <person name="Krieger C.J."/>
            <person name="del Toro C."/>
            <person name="Ryder H.F."/>
            <person name="Williamson S.C."/>
            <person name="Barbeau R.A."/>
            <person name="Hamilton E.P."/>
            <person name="Orias E."/>
        </authorList>
    </citation>
    <scope>NUCLEOTIDE SEQUENCE [LARGE SCALE GENOMIC DNA]</scope>
    <source>
        <strain evidence="25">SB210</strain>
    </source>
</reference>
<dbReference type="InterPro" id="IPR029021">
    <property type="entry name" value="Prot-tyrosine_phosphatase-like"/>
</dbReference>
<comment type="catalytic activity">
    <reaction evidence="13">
        <text>1D-myo-inositol 1,3,4,5-tetrakisphosphate + H2O = 1D-myo-inositol 1,4,5-trisphosphate + phosphate</text>
        <dbReference type="Rhea" id="RHEA:77155"/>
        <dbReference type="ChEBI" id="CHEBI:15377"/>
        <dbReference type="ChEBI" id="CHEBI:43474"/>
        <dbReference type="ChEBI" id="CHEBI:57895"/>
        <dbReference type="ChEBI" id="CHEBI:203600"/>
    </reaction>
    <physiologicalReaction direction="left-to-right" evidence="13">
        <dbReference type="Rhea" id="RHEA:77156"/>
    </physiologicalReaction>
</comment>
<evidence type="ECO:0000256" key="3">
    <source>
        <dbReference type="ARBA" id="ARBA00013015"/>
    </source>
</evidence>
<evidence type="ECO:0000256" key="18">
    <source>
        <dbReference type="ARBA" id="ARBA00048832"/>
    </source>
</evidence>
<dbReference type="GO" id="GO:0016314">
    <property type="term" value="F:phosphatidylinositol-3,4,5-trisphosphate 3-phosphatase activity"/>
    <property type="evidence" value="ECO:0007669"/>
    <property type="project" value="UniProtKB-EC"/>
</dbReference>
<dbReference type="GO" id="GO:0004722">
    <property type="term" value="F:protein serine/threonine phosphatase activity"/>
    <property type="evidence" value="ECO:0007669"/>
    <property type="project" value="UniProtKB-EC"/>
</dbReference>
<organism evidence="24 25">
    <name type="scientific">Tetrahymena thermophila (strain SB210)</name>
    <dbReference type="NCBI Taxonomy" id="312017"/>
    <lineage>
        <taxon>Eukaryota</taxon>
        <taxon>Sar</taxon>
        <taxon>Alveolata</taxon>
        <taxon>Ciliophora</taxon>
        <taxon>Intramacronucleata</taxon>
        <taxon>Oligohymenophorea</taxon>
        <taxon>Hymenostomatida</taxon>
        <taxon>Tetrahymenina</taxon>
        <taxon>Tetrahymenidae</taxon>
        <taxon>Tetrahymena</taxon>
    </lineage>
</organism>
<dbReference type="GO" id="GO:0042995">
    <property type="term" value="C:cell projection"/>
    <property type="evidence" value="ECO:0007669"/>
    <property type="project" value="UniProtKB-ARBA"/>
</dbReference>
<evidence type="ECO:0000256" key="10">
    <source>
        <dbReference type="ARBA" id="ARBA00034256"/>
    </source>
</evidence>
<evidence type="ECO:0000259" key="22">
    <source>
        <dbReference type="PROSITE" id="PS51181"/>
    </source>
</evidence>
<evidence type="ECO:0000256" key="1">
    <source>
        <dbReference type="ARBA" id="ARBA00004496"/>
    </source>
</evidence>
<evidence type="ECO:0000256" key="2">
    <source>
        <dbReference type="ARBA" id="ARBA00007881"/>
    </source>
</evidence>
<comment type="catalytic activity">
    <reaction evidence="18">
        <text>O-phospho-L-threonyl-[protein] + H2O = L-threonyl-[protein] + phosphate</text>
        <dbReference type="Rhea" id="RHEA:47004"/>
        <dbReference type="Rhea" id="RHEA-COMP:11060"/>
        <dbReference type="Rhea" id="RHEA-COMP:11605"/>
        <dbReference type="ChEBI" id="CHEBI:15377"/>
        <dbReference type="ChEBI" id="CHEBI:30013"/>
        <dbReference type="ChEBI" id="CHEBI:43474"/>
        <dbReference type="ChEBI" id="CHEBI:61977"/>
        <dbReference type="EC" id="3.1.3.16"/>
    </reaction>
    <physiologicalReaction direction="left-to-right" evidence="18">
        <dbReference type="Rhea" id="RHEA:47005"/>
    </physiologicalReaction>
</comment>
<evidence type="ECO:0000256" key="13">
    <source>
        <dbReference type="ARBA" id="ARBA00043734"/>
    </source>
</evidence>
<dbReference type="PROSITE" id="PS00383">
    <property type="entry name" value="TYR_PHOSPHATASE_1"/>
    <property type="match status" value="1"/>
</dbReference>
<dbReference type="SUPFAM" id="SSF52799">
    <property type="entry name" value="(Phosphotyrosine protein) phosphatases II"/>
    <property type="match status" value="1"/>
</dbReference>
<protein>
    <recommendedName>
        <fullName evidence="12">Phosphatidylinositol 3,4,5-trisphosphate 3-phosphatase and dual-specificity protein phosphatase PTEN</fullName>
        <ecNumber evidence="5">3.1.3.16</ecNumber>
        <ecNumber evidence="4">3.1.3.48</ecNumber>
        <ecNumber evidence="3">3.1.3.67</ecNumber>
    </recommendedName>
    <alternativeName>
        <fullName evidence="16">Inositol polyphosphate 3-phosphatase</fullName>
    </alternativeName>
</protein>
<dbReference type="RefSeq" id="XP_001007919.3">
    <property type="nucleotide sequence ID" value="XM_001007919.3"/>
</dbReference>
<evidence type="ECO:0000256" key="6">
    <source>
        <dbReference type="ARBA" id="ARBA00022490"/>
    </source>
</evidence>
<evidence type="ECO:0000256" key="15">
    <source>
        <dbReference type="ARBA" id="ARBA00043762"/>
    </source>
</evidence>
<evidence type="ECO:0000256" key="14">
    <source>
        <dbReference type="ARBA" id="ARBA00043760"/>
    </source>
</evidence>
<dbReference type="SMART" id="SM01301">
    <property type="entry name" value="PTPlike_phytase"/>
    <property type="match status" value="1"/>
</dbReference>
<evidence type="ECO:0000256" key="20">
    <source>
        <dbReference type="SAM" id="MobiDB-lite"/>
    </source>
</evidence>
<dbReference type="CDD" id="cd14509">
    <property type="entry name" value="PTP_PTEN"/>
    <property type="match status" value="1"/>
</dbReference>
<dbReference type="EC" id="3.1.3.48" evidence="4"/>
<dbReference type="Pfam" id="PF22785">
    <property type="entry name" value="Tc-R-P"/>
    <property type="match status" value="1"/>
</dbReference>
<evidence type="ECO:0000256" key="9">
    <source>
        <dbReference type="ARBA" id="ARBA00023098"/>
    </source>
</evidence>
<evidence type="ECO:0000256" key="16">
    <source>
        <dbReference type="ARBA" id="ARBA00044309"/>
    </source>
</evidence>
<feature type="domain" description="C2 tensin-type" evidence="23">
    <location>
        <begin position="294"/>
        <end position="428"/>
    </location>
</feature>
<dbReference type="InterPro" id="IPR000387">
    <property type="entry name" value="Tyr_Pase_dom"/>
</dbReference>
<sequence length="492" mass="58683">MASQPIQGNIFEPNQDNQKGYSYDDDYYEEQNNVFDNASQSSDNEVQYDYYYGDSDQDEAEVQEISQIPAQTELNRKTTTQLDEEATRINKAFNKDKKKYFRNYIKMLVSKQKKRFESDEFSLDLTYITSKIIAMGFPADKLESLYRNDRKEVKNFFKKQHQDSYKIYNLCSEREYNKEEFQNFAHYPFEDHQAPEFQLIYNFCKDLFKFIYEEGNGENIAAVHCKAGKGRTGVMICCFLMFSGVYEKAIDSLRYYGIMRTKNKKGVTIPSQIRYVQYFEKALQCRYNLENFPRINLKLLKIKLVTIPNFNFFGGCEPFFTITYFQDNKEKTEYNSLDNFKLQKYHKEPYIEFVLDEYEVKGDVQIQFFNKSLLKKKEKMFQFWFNCAFFEPNGVLVLDKNQLDSACKDKKHKQFSEAFHVEVHALRPNQQQEIQIMSEENGYLQVNKRKKEEYESRMKMKQGASTFNQQNIPQNLEIDKINIFQLQKNQKN</sequence>
<comment type="catalytic activity">
    <reaction evidence="17">
        <text>O-phospho-L-seryl-[protein] + H2O = L-seryl-[protein] + phosphate</text>
        <dbReference type="Rhea" id="RHEA:20629"/>
        <dbReference type="Rhea" id="RHEA-COMP:9863"/>
        <dbReference type="Rhea" id="RHEA-COMP:11604"/>
        <dbReference type="ChEBI" id="CHEBI:15377"/>
        <dbReference type="ChEBI" id="CHEBI:29999"/>
        <dbReference type="ChEBI" id="CHEBI:43474"/>
        <dbReference type="ChEBI" id="CHEBI:83421"/>
        <dbReference type="EC" id="3.1.3.16"/>
    </reaction>
    <physiologicalReaction direction="left-to-right" evidence="17">
        <dbReference type="Rhea" id="RHEA:20630"/>
    </physiologicalReaction>
</comment>
<comment type="catalytic activity">
    <reaction evidence="15">
        <text>1D-myo-inositol 1,3,4,5,6-pentakisphosphate + H2O = 1D-myo-inositol 1,4,5,6-tetrakisphosphate + phosphate</text>
        <dbReference type="Rhea" id="RHEA:77143"/>
        <dbReference type="ChEBI" id="CHEBI:15377"/>
        <dbReference type="ChEBI" id="CHEBI:43474"/>
        <dbReference type="ChEBI" id="CHEBI:57627"/>
        <dbReference type="ChEBI" id="CHEBI:57733"/>
    </reaction>
    <physiologicalReaction direction="left-to-right" evidence="15">
        <dbReference type="Rhea" id="RHEA:77144"/>
    </physiologicalReaction>
</comment>
<evidence type="ECO:0000256" key="5">
    <source>
        <dbReference type="ARBA" id="ARBA00013081"/>
    </source>
</evidence>
<dbReference type="Gene3D" id="3.90.190.10">
    <property type="entry name" value="Protein tyrosine phosphatase superfamily"/>
    <property type="match status" value="1"/>
</dbReference>
<evidence type="ECO:0000313" key="25">
    <source>
        <dbReference type="Proteomes" id="UP000009168"/>
    </source>
</evidence>
<feature type="domain" description="Tyrosine specific protein phosphatases" evidence="21">
    <location>
        <begin position="205"/>
        <end position="274"/>
    </location>
</feature>
<dbReference type="InterPro" id="IPR014020">
    <property type="entry name" value="Tensin_C2-dom"/>
</dbReference>
<dbReference type="InterPro" id="IPR029023">
    <property type="entry name" value="Tensin_phosphatase"/>
</dbReference>
<dbReference type="SUPFAM" id="SSF49562">
    <property type="entry name" value="C2 domain (Calcium/lipid-binding domain, CaLB)"/>
    <property type="match status" value="1"/>
</dbReference>
<comment type="catalytic activity">
    <reaction evidence="19">
        <text>O-phospho-L-tyrosyl-[protein] + H2O = L-tyrosyl-[protein] + phosphate</text>
        <dbReference type="Rhea" id="RHEA:10684"/>
        <dbReference type="Rhea" id="RHEA-COMP:10136"/>
        <dbReference type="Rhea" id="RHEA-COMP:20101"/>
        <dbReference type="ChEBI" id="CHEBI:15377"/>
        <dbReference type="ChEBI" id="CHEBI:43474"/>
        <dbReference type="ChEBI" id="CHEBI:46858"/>
        <dbReference type="ChEBI" id="CHEBI:61978"/>
        <dbReference type="EC" id="3.1.3.48"/>
    </reaction>
    <physiologicalReaction direction="left-to-right" evidence="19">
        <dbReference type="Rhea" id="RHEA:10685"/>
    </physiologicalReaction>
</comment>
<evidence type="ECO:0000256" key="17">
    <source>
        <dbReference type="ARBA" id="ARBA00047986"/>
    </source>
</evidence>
<feature type="region of interest" description="Disordered" evidence="20">
    <location>
        <begin position="1"/>
        <end position="25"/>
    </location>
</feature>
<evidence type="ECO:0000256" key="7">
    <source>
        <dbReference type="ARBA" id="ARBA00022801"/>
    </source>
</evidence>
<accession>I7M716</accession>
<dbReference type="InterPro" id="IPR051281">
    <property type="entry name" value="Dual-spec_lipid-protein_phosph"/>
</dbReference>
<keyword evidence="6" id="KW-0963">Cytoplasm</keyword>
<dbReference type="GO" id="GO:0006629">
    <property type="term" value="P:lipid metabolic process"/>
    <property type="evidence" value="ECO:0007669"/>
    <property type="project" value="UniProtKB-KW"/>
</dbReference>
<name>I7M716_TETTS</name>
<dbReference type="GO" id="GO:0005829">
    <property type="term" value="C:cytosol"/>
    <property type="evidence" value="ECO:0007669"/>
    <property type="project" value="TreeGrafter"/>
</dbReference>
<dbReference type="STRING" id="312017.I7M716"/>
<comment type="catalytic activity">
    <reaction evidence="10">
        <text>1,2-dihexadecanoyl-sn-glycero-3-phospho-(1D-myo-inositol-3,4,5-trisphosphate) + H2O = 1,2-dihexadecanoyl-sn-glycero-3-phospho-(1D-myo-inositol-4,5-bisphosphate) + phosphate</text>
        <dbReference type="Rhea" id="RHEA:43560"/>
        <dbReference type="ChEBI" id="CHEBI:15377"/>
        <dbReference type="ChEBI" id="CHEBI:43474"/>
        <dbReference type="ChEBI" id="CHEBI:83420"/>
        <dbReference type="ChEBI" id="CHEBI:83423"/>
    </reaction>
    <physiologicalReaction direction="left-to-right" evidence="10">
        <dbReference type="Rhea" id="RHEA:43561"/>
    </physiologicalReaction>
</comment>
<dbReference type="InterPro" id="IPR045101">
    <property type="entry name" value="PTP_PTEN"/>
</dbReference>
<evidence type="ECO:0000259" key="23">
    <source>
        <dbReference type="PROSITE" id="PS51182"/>
    </source>
</evidence>
<dbReference type="Gene3D" id="2.60.40.1110">
    <property type="match status" value="1"/>
</dbReference>
<dbReference type="SMART" id="SM01326">
    <property type="entry name" value="PTEN_C2"/>
    <property type="match status" value="1"/>
</dbReference>
<comment type="subcellular location">
    <subcellularLocation>
        <location evidence="1">Cytoplasm</location>
    </subcellularLocation>
</comment>
<dbReference type="EC" id="3.1.3.16" evidence="5"/>
<comment type="catalytic activity">
    <reaction evidence="14">
        <text>a 1,2-diacyl-sn-glycero-3-phospho-(1D-myo-inositol-3,4,5-trisphosphate) + H2O = a 1,2-diacyl-sn-glycero-3-phospho-(1D-myo-inositol-4,5-bisphosphate) + phosphate</text>
        <dbReference type="Rhea" id="RHEA:25017"/>
        <dbReference type="ChEBI" id="CHEBI:15377"/>
        <dbReference type="ChEBI" id="CHEBI:43474"/>
        <dbReference type="ChEBI" id="CHEBI:57836"/>
        <dbReference type="ChEBI" id="CHEBI:58456"/>
        <dbReference type="EC" id="3.1.3.67"/>
    </reaction>
    <physiologicalReaction direction="left-to-right" evidence="14">
        <dbReference type="Rhea" id="RHEA:25018"/>
    </physiologicalReaction>
</comment>
<dbReference type="Pfam" id="PF10409">
    <property type="entry name" value="PTEN_C2"/>
    <property type="match status" value="1"/>
</dbReference>
<dbReference type="GO" id="GO:0004725">
    <property type="term" value="F:protein tyrosine phosphatase activity"/>
    <property type="evidence" value="ECO:0007669"/>
    <property type="project" value="UniProtKB-EC"/>
</dbReference>
<dbReference type="InterPro" id="IPR016130">
    <property type="entry name" value="Tyr_Pase_AS"/>
</dbReference>
<keyword evidence="9" id="KW-0443">Lipid metabolism</keyword>
<keyword evidence="8" id="KW-0904">Protein phosphatase</keyword>
<comment type="catalytic activity">
    <reaction evidence="11">
        <text>1,2-dioctanoyl-sn-glycero-3-phospho-(1D-myo-inositol-3,4,5-trisphosphate) + H2O = 1,2-dioctanoyl-sn-glycero-3-phospho-(1D-myo-inositol-4,5-bisphosphate) + phosphate</text>
        <dbReference type="Rhea" id="RHEA:43552"/>
        <dbReference type="ChEBI" id="CHEBI:15377"/>
        <dbReference type="ChEBI" id="CHEBI:43474"/>
        <dbReference type="ChEBI" id="CHEBI:83416"/>
        <dbReference type="ChEBI" id="CHEBI:83419"/>
    </reaction>
    <physiologicalReaction direction="left-to-right" evidence="11">
        <dbReference type="Rhea" id="RHEA:43553"/>
    </physiologicalReaction>
</comment>
<dbReference type="eggNOG" id="KOG2283">
    <property type="taxonomic scope" value="Eukaryota"/>
</dbReference>
<dbReference type="AlphaFoldDB" id="I7M716"/>
<dbReference type="EC" id="3.1.3.67" evidence="3"/>
<dbReference type="PROSITE" id="PS51181">
    <property type="entry name" value="PPASE_TENSIN"/>
    <property type="match status" value="1"/>
</dbReference>
<dbReference type="EMBL" id="GG662849">
    <property type="protein sequence ID" value="EAR87674.3"/>
    <property type="molecule type" value="Genomic_DNA"/>
</dbReference>
<dbReference type="InParanoid" id="I7M716"/>
<dbReference type="GeneID" id="7839139"/>
<dbReference type="OrthoDB" id="16692at2759"/>
<dbReference type="GO" id="GO:0050793">
    <property type="term" value="P:regulation of developmental process"/>
    <property type="evidence" value="ECO:0007669"/>
    <property type="project" value="UniProtKB-ARBA"/>
</dbReference>
<feature type="domain" description="Phosphatase tensin-type" evidence="22">
    <location>
        <begin position="114"/>
        <end position="286"/>
    </location>
</feature>
<dbReference type="PROSITE" id="PS50056">
    <property type="entry name" value="TYR_PHOSPHATASE_2"/>
    <property type="match status" value="1"/>
</dbReference>
<evidence type="ECO:0000313" key="24">
    <source>
        <dbReference type="EMBL" id="EAR87674.3"/>
    </source>
</evidence>
<dbReference type="InterPro" id="IPR035892">
    <property type="entry name" value="C2_domain_sf"/>
</dbReference>
<evidence type="ECO:0000256" key="8">
    <source>
        <dbReference type="ARBA" id="ARBA00022912"/>
    </source>
</evidence>
<dbReference type="PANTHER" id="PTHR12305">
    <property type="entry name" value="PHOSPHATASE WITH HOMOLOGY TO TENSIN"/>
    <property type="match status" value="1"/>
</dbReference>
<evidence type="ECO:0000256" key="11">
    <source>
        <dbReference type="ARBA" id="ARBA00034268"/>
    </source>
</evidence>
<dbReference type="PROSITE" id="PS51182">
    <property type="entry name" value="C2_TENSIN"/>
    <property type="match status" value="1"/>
</dbReference>
<dbReference type="KEGG" id="tet:TTHERM_00538950"/>